<accession>A0A834WAI3</accession>
<proteinExistence type="predicted"/>
<organism evidence="2 3">
    <name type="scientific">Senna tora</name>
    <dbReference type="NCBI Taxonomy" id="362788"/>
    <lineage>
        <taxon>Eukaryota</taxon>
        <taxon>Viridiplantae</taxon>
        <taxon>Streptophyta</taxon>
        <taxon>Embryophyta</taxon>
        <taxon>Tracheophyta</taxon>
        <taxon>Spermatophyta</taxon>
        <taxon>Magnoliopsida</taxon>
        <taxon>eudicotyledons</taxon>
        <taxon>Gunneridae</taxon>
        <taxon>Pentapetalae</taxon>
        <taxon>rosids</taxon>
        <taxon>fabids</taxon>
        <taxon>Fabales</taxon>
        <taxon>Fabaceae</taxon>
        <taxon>Caesalpinioideae</taxon>
        <taxon>Cassia clade</taxon>
        <taxon>Senna</taxon>
    </lineage>
</organism>
<name>A0A834WAI3_9FABA</name>
<dbReference type="EMBL" id="JAAIUW010000010">
    <property type="protein sequence ID" value="KAF7811866.1"/>
    <property type="molecule type" value="Genomic_DNA"/>
</dbReference>
<dbReference type="Proteomes" id="UP000634136">
    <property type="component" value="Unassembled WGS sequence"/>
</dbReference>
<sequence>MGTPALEWDSALTRRGELHILCRCELVRFLRHGEQSAGCAKRHISSASHEPRTESKNPVNMTSDGPKAPAKGPAK</sequence>
<comment type="caution">
    <text evidence="2">The sequence shown here is derived from an EMBL/GenBank/DDBJ whole genome shotgun (WGS) entry which is preliminary data.</text>
</comment>
<keyword evidence="3" id="KW-1185">Reference proteome</keyword>
<evidence type="ECO:0000313" key="2">
    <source>
        <dbReference type="EMBL" id="KAF7811866.1"/>
    </source>
</evidence>
<evidence type="ECO:0000256" key="1">
    <source>
        <dbReference type="SAM" id="MobiDB-lite"/>
    </source>
</evidence>
<feature type="region of interest" description="Disordered" evidence="1">
    <location>
        <begin position="38"/>
        <end position="75"/>
    </location>
</feature>
<dbReference type="AlphaFoldDB" id="A0A834WAI3"/>
<protein>
    <submittedName>
        <fullName evidence="2">Uncharacterized protein</fullName>
    </submittedName>
</protein>
<gene>
    <name evidence="2" type="ORF">G2W53_032842</name>
</gene>
<reference evidence="2" key="1">
    <citation type="submission" date="2020-09" db="EMBL/GenBank/DDBJ databases">
        <title>Genome-Enabled Discovery of Anthraquinone Biosynthesis in Senna tora.</title>
        <authorList>
            <person name="Kang S.-H."/>
            <person name="Pandey R.P."/>
            <person name="Lee C.-M."/>
            <person name="Sim J.-S."/>
            <person name="Jeong J.-T."/>
            <person name="Choi B.-S."/>
            <person name="Jung M."/>
            <person name="Ginzburg D."/>
            <person name="Zhao K."/>
            <person name="Won S.Y."/>
            <person name="Oh T.-J."/>
            <person name="Yu Y."/>
            <person name="Kim N.-H."/>
            <person name="Lee O.R."/>
            <person name="Lee T.-H."/>
            <person name="Bashyal P."/>
            <person name="Kim T.-S."/>
            <person name="Lee W.-H."/>
            <person name="Kawkins C."/>
            <person name="Kim C.-K."/>
            <person name="Kim J.S."/>
            <person name="Ahn B.O."/>
            <person name="Rhee S.Y."/>
            <person name="Sohng J.K."/>
        </authorList>
    </citation>
    <scope>NUCLEOTIDE SEQUENCE</scope>
    <source>
        <tissue evidence="2">Leaf</tissue>
    </source>
</reference>
<evidence type="ECO:0000313" key="3">
    <source>
        <dbReference type="Proteomes" id="UP000634136"/>
    </source>
</evidence>